<evidence type="ECO:0000313" key="2">
    <source>
        <dbReference type="EMBL" id="CAD8122203.1"/>
    </source>
</evidence>
<comment type="caution">
    <text evidence="2">The sequence shown here is derived from an EMBL/GenBank/DDBJ whole genome shotgun (WGS) entry which is preliminary data.</text>
</comment>
<accession>A0A8S1R4A1</accession>
<dbReference type="Proteomes" id="UP000692954">
    <property type="component" value="Unassembled WGS sequence"/>
</dbReference>
<dbReference type="Pfam" id="PF00400">
    <property type="entry name" value="WD40"/>
    <property type="match status" value="1"/>
</dbReference>
<dbReference type="GO" id="GO:0016226">
    <property type="term" value="P:iron-sulfur cluster assembly"/>
    <property type="evidence" value="ECO:0007669"/>
    <property type="project" value="TreeGrafter"/>
</dbReference>
<dbReference type="InterPro" id="IPR001680">
    <property type="entry name" value="WD40_rpt"/>
</dbReference>
<protein>
    <submittedName>
        <fullName evidence="2">Uncharacterized protein</fullName>
    </submittedName>
</protein>
<proteinExistence type="predicted"/>
<keyword evidence="3" id="KW-1185">Reference proteome</keyword>
<evidence type="ECO:0000256" key="1">
    <source>
        <dbReference type="PROSITE-ProRule" id="PRU00221"/>
    </source>
</evidence>
<evidence type="ECO:0000313" key="3">
    <source>
        <dbReference type="Proteomes" id="UP000692954"/>
    </source>
</evidence>
<reference evidence="2" key="1">
    <citation type="submission" date="2021-01" db="EMBL/GenBank/DDBJ databases">
        <authorList>
            <consortium name="Genoscope - CEA"/>
            <person name="William W."/>
        </authorList>
    </citation>
    <scope>NUCLEOTIDE SEQUENCE</scope>
</reference>
<keyword evidence="1" id="KW-0853">WD repeat</keyword>
<dbReference type="EMBL" id="CAJJDN010000137">
    <property type="protein sequence ID" value="CAD8122203.1"/>
    <property type="molecule type" value="Genomic_DNA"/>
</dbReference>
<name>A0A8S1R4A1_9CILI</name>
<sequence>MITGSRDKKIKFWLKPNKDSEWSCYQTIQEHKDYVNALSFNESENRVISCGDDKLILVLEKSSKFQDQWNNILDLNYVYK</sequence>
<gene>
    <name evidence="2" type="ORF">PSON_ATCC_30995.1.T1370024</name>
</gene>
<organism evidence="2 3">
    <name type="scientific">Paramecium sonneborni</name>
    <dbReference type="NCBI Taxonomy" id="65129"/>
    <lineage>
        <taxon>Eukaryota</taxon>
        <taxon>Sar</taxon>
        <taxon>Alveolata</taxon>
        <taxon>Ciliophora</taxon>
        <taxon>Intramacronucleata</taxon>
        <taxon>Oligohymenophorea</taxon>
        <taxon>Peniculida</taxon>
        <taxon>Parameciidae</taxon>
        <taxon>Paramecium</taxon>
    </lineage>
</organism>
<dbReference type="PROSITE" id="PS50082">
    <property type="entry name" value="WD_REPEATS_2"/>
    <property type="match status" value="1"/>
</dbReference>
<dbReference type="SMART" id="SM00320">
    <property type="entry name" value="WD40"/>
    <property type="match status" value="1"/>
</dbReference>
<dbReference type="OrthoDB" id="284782at2759"/>
<dbReference type="PANTHER" id="PTHR19920">
    <property type="entry name" value="WD40 PROTEIN CIAO1"/>
    <property type="match status" value="1"/>
</dbReference>
<feature type="repeat" description="WD" evidence="1">
    <location>
        <begin position="1"/>
        <end position="13"/>
    </location>
</feature>
<dbReference type="GO" id="GO:0097361">
    <property type="term" value="C:cytosolic [4Fe-4S] assembly targeting complex"/>
    <property type="evidence" value="ECO:0007669"/>
    <property type="project" value="TreeGrafter"/>
</dbReference>
<dbReference type="AlphaFoldDB" id="A0A8S1R4A1"/>
<dbReference type="PANTHER" id="PTHR19920:SF0">
    <property type="entry name" value="CYTOSOLIC IRON-SULFUR PROTEIN ASSEMBLY PROTEIN CIAO1-RELATED"/>
    <property type="match status" value="1"/>
</dbReference>